<dbReference type="Pfam" id="PF13450">
    <property type="entry name" value="NAD_binding_8"/>
    <property type="match status" value="1"/>
</dbReference>
<evidence type="ECO:0000313" key="15">
    <source>
        <dbReference type="Proteomes" id="UP001058602"/>
    </source>
</evidence>
<evidence type="ECO:0000256" key="4">
    <source>
        <dbReference type="ARBA" id="ARBA00022630"/>
    </source>
</evidence>
<dbReference type="PROSITE" id="PS51257">
    <property type="entry name" value="PROKAR_LIPOPROTEIN"/>
    <property type="match status" value="1"/>
</dbReference>
<comment type="cofactor">
    <cofactor evidence="12">
        <name>[4Fe-4S] cluster</name>
        <dbReference type="ChEBI" id="CHEBI:49883"/>
    </cofactor>
    <text evidence="12">Binds 1 [4Fe-4S] cluster.</text>
</comment>
<evidence type="ECO:0000256" key="9">
    <source>
        <dbReference type="ARBA" id="ARBA00023004"/>
    </source>
</evidence>
<comment type="function">
    <text evidence="2 12">Accepts electrons from ETF and reduces ubiquinone.</text>
</comment>
<evidence type="ECO:0000256" key="12">
    <source>
        <dbReference type="RuleBase" id="RU366068"/>
    </source>
</evidence>
<keyword evidence="9 12" id="KW-0408">Iron</keyword>
<evidence type="ECO:0000256" key="8">
    <source>
        <dbReference type="ARBA" id="ARBA00023002"/>
    </source>
</evidence>
<dbReference type="PRINTS" id="PR00420">
    <property type="entry name" value="RNGMNOXGNASE"/>
</dbReference>
<keyword evidence="4 12" id="KW-0285">Flavoprotein</keyword>
<dbReference type="Pfam" id="PF21162">
    <property type="entry name" value="ETFQO_UQ-bd"/>
    <property type="match status" value="1"/>
</dbReference>
<keyword evidence="3 12" id="KW-0813">Transport</keyword>
<dbReference type="SUPFAM" id="SSF54862">
    <property type="entry name" value="4Fe-4S ferredoxins"/>
    <property type="match status" value="1"/>
</dbReference>
<keyword evidence="6 12" id="KW-0274">FAD</keyword>
<accession>A0ABY5LPN8</accession>
<comment type="cofactor">
    <cofactor evidence="1 12">
        <name>FAD</name>
        <dbReference type="ChEBI" id="CHEBI:57692"/>
    </cofactor>
</comment>
<protein>
    <recommendedName>
        <fullName evidence="12">Electron transfer flavoprotein-ubiquinone oxidoreductase</fullName>
        <shortName evidence="12">ETF-QO</shortName>
        <ecNumber evidence="12">1.5.5.1</ecNumber>
    </recommendedName>
</protein>
<keyword evidence="15" id="KW-1185">Reference proteome</keyword>
<evidence type="ECO:0000256" key="2">
    <source>
        <dbReference type="ARBA" id="ARBA00002819"/>
    </source>
</evidence>
<evidence type="ECO:0000256" key="10">
    <source>
        <dbReference type="ARBA" id="ARBA00023014"/>
    </source>
</evidence>
<dbReference type="SUPFAM" id="SSF51905">
    <property type="entry name" value="FAD/NAD(P)-binding domain"/>
    <property type="match status" value="1"/>
</dbReference>
<dbReference type="SUPFAM" id="SSF54373">
    <property type="entry name" value="FAD-linked reductases, C-terminal domain"/>
    <property type="match status" value="1"/>
</dbReference>
<organism evidence="14 15">
    <name type="scientific">Vibrio japonicus</name>
    <dbReference type="NCBI Taxonomy" id="1824638"/>
    <lineage>
        <taxon>Bacteria</taxon>
        <taxon>Pseudomonadati</taxon>
        <taxon>Pseudomonadota</taxon>
        <taxon>Gammaproteobacteria</taxon>
        <taxon>Vibrionales</taxon>
        <taxon>Vibrionaceae</taxon>
        <taxon>Vibrio</taxon>
    </lineage>
</organism>
<keyword evidence="8 12" id="KW-0560">Oxidoreductase</keyword>
<dbReference type="InterPro" id="IPR036188">
    <property type="entry name" value="FAD/NAD-bd_sf"/>
</dbReference>
<dbReference type="Gene3D" id="3.50.50.60">
    <property type="entry name" value="FAD/NAD(P)-binding domain"/>
    <property type="match status" value="1"/>
</dbReference>
<dbReference type="Proteomes" id="UP001058602">
    <property type="component" value="Chromosome 2"/>
</dbReference>
<evidence type="ECO:0000256" key="3">
    <source>
        <dbReference type="ARBA" id="ARBA00022448"/>
    </source>
</evidence>
<keyword evidence="5 12" id="KW-0479">Metal-binding</keyword>
<evidence type="ECO:0000256" key="5">
    <source>
        <dbReference type="ARBA" id="ARBA00022723"/>
    </source>
</evidence>
<dbReference type="Gene3D" id="3.30.9.90">
    <property type="match status" value="1"/>
</dbReference>
<keyword evidence="7 12" id="KW-0249">Electron transport</keyword>
<evidence type="ECO:0000256" key="1">
    <source>
        <dbReference type="ARBA" id="ARBA00001974"/>
    </source>
</evidence>
<dbReference type="EC" id="1.5.5.1" evidence="12"/>
<dbReference type="PROSITE" id="PS51379">
    <property type="entry name" value="4FE4S_FER_2"/>
    <property type="match status" value="1"/>
</dbReference>
<dbReference type="Pfam" id="PF05187">
    <property type="entry name" value="Fer4_ETF_QO"/>
    <property type="match status" value="1"/>
</dbReference>
<reference evidence="14" key="1">
    <citation type="submission" date="2022-07" db="EMBL/GenBank/DDBJ databases">
        <title>Complete genome of Vibrio japonicus strain JCM 31412T and phylogenomic assessment of the Nereis clade of the genus Vibrio.</title>
        <authorList>
            <person name="Shlafstein M.D."/>
            <person name="Emsley S.A."/>
            <person name="Ushijima B."/>
            <person name="Videau P."/>
            <person name="Saw J.H."/>
        </authorList>
    </citation>
    <scope>NUCLEOTIDE SEQUENCE</scope>
    <source>
        <strain evidence="14">JCM 31412</strain>
    </source>
</reference>
<keyword evidence="10 12" id="KW-0411">Iron-sulfur</keyword>
<comment type="catalytic activity">
    <reaction evidence="12">
        <text>a ubiquinone + reduced [electron-transfer flavoprotein] = a ubiquinol + oxidized [electron-transfer flavoprotein] + H(+)</text>
        <dbReference type="Rhea" id="RHEA:24052"/>
        <dbReference type="Rhea" id="RHEA-COMP:9565"/>
        <dbReference type="Rhea" id="RHEA-COMP:9566"/>
        <dbReference type="Rhea" id="RHEA-COMP:10685"/>
        <dbReference type="Rhea" id="RHEA-COMP:10686"/>
        <dbReference type="ChEBI" id="CHEBI:15378"/>
        <dbReference type="ChEBI" id="CHEBI:16389"/>
        <dbReference type="ChEBI" id="CHEBI:17976"/>
        <dbReference type="ChEBI" id="CHEBI:57692"/>
        <dbReference type="ChEBI" id="CHEBI:58307"/>
        <dbReference type="EC" id="1.5.5.1"/>
    </reaction>
</comment>
<keyword evidence="11 12" id="KW-0830">Ubiquinone</keyword>
<name>A0ABY5LPN8_9VIBR</name>
<evidence type="ECO:0000256" key="11">
    <source>
        <dbReference type="ARBA" id="ARBA00023075"/>
    </source>
</evidence>
<evidence type="ECO:0000313" key="14">
    <source>
        <dbReference type="EMBL" id="UUM32689.1"/>
    </source>
</evidence>
<gene>
    <name evidence="14" type="ORF">NP165_14060</name>
</gene>
<dbReference type="InterPro" id="IPR040156">
    <property type="entry name" value="ETF-QO"/>
</dbReference>
<evidence type="ECO:0000259" key="13">
    <source>
        <dbReference type="PROSITE" id="PS51379"/>
    </source>
</evidence>
<evidence type="ECO:0000256" key="6">
    <source>
        <dbReference type="ARBA" id="ARBA00022827"/>
    </source>
</evidence>
<evidence type="ECO:0000256" key="7">
    <source>
        <dbReference type="ARBA" id="ARBA00022982"/>
    </source>
</evidence>
<dbReference type="PANTHER" id="PTHR10617">
    <property type="entry name" value="ELECTRON TRANSFER FLAVOPROTEIN-UBIQUINONE OXIDOREDUCTASE"/>
    <property type="match status" value="1"/>
</dbReference>
<dbReference type="InterPro" id="IPR049398">
    <property type="entry name" value="ETF-QO/FixC_UQ-bd"/>
</dbReference>
<sequence length="554" mass="61262">MERETMEFDIVVVGAGPAGLSAACRLGQLSRSNGLDLNICVIEKGAQVGAHILSGAVFEPKALDELFPDWQDAPPPMTPVSDESLIYLTTKHNHCRVPKHLAPKTLFGKNPNYVISLGQLCIWLADQAEQLGVEIFPGFAAKSIHYDNEGNVCGIVTSDLGLDKEGKPKSSFEPGIILKARYTVFAEGARGHLGCELISKFKLNKGKQPQHYALGIKELWQLPENDPRHKPGTVIHGLGWPLSESNTNGGSFLYHLDNHQIAVGIIVDLNYSNPYLDPFEEFQRLKHHPAMSKYLEGGERLCFGARALAKGGLFSLPKQQFPGGLLIGCDAGTLDNAKIKGCHTAMKSGLIAAEAIALEFAKDNPELEVNYQTHFEQSWLYDELSRARNFNGAIHKHGPILGGALAIIEQNIWPCITRKPVPWNIKDPQADYVALKDKYTCTKIHYPKPDKKLSFDRPSSVYLSGTKHEENQPNHLHISSYRIAIANHLPMFDEPSQRYCPAGVYEIVEKDGNKQLHINPTNCLHCKTCDIKDPSNNITWVPPEGGGGPDYRNM</sequence>
<feature type="domain" description="4Fe-4S ferredoxin-type" evidence="13">
    <location>
        <begin position="514"/>
        <end position="543"/>
    </location>
</feature>
<dbReference type="EMBL" id="CP102097">
    <property type="protein sequence ID" value="UUM32689.1"/>
    <property type="molecule type" value="Genomic_DNA"/>
</dbReference>
<dbReference type="PANTHER" id="PTHR10617:SF107">
    <property type="entry name" value="ELECTRON TRANSFER FLAVOPROTEIN-UBIQUINONE OXIDOREDUCTASE, MITOCHONDRIAL"/>
    <property type="match status" value="1"/>
</dbReference>
<dbReference type="InterPro" id="IPR007859">
    <property type="entry name" value="ETF-QO/FixX_C"/>
</dbReference>
<dbReference type="RefSeq" id="WP_257086358.1">
    <property type="nucleotide sequence ID" value="NZ_CP102097.1"/>
</dbReference>
<dbReference type="Gene3D" id="3.30.70.20">
    <property type="match status" value="1"/>
</dbReference>
<dbReference type="InterPro" id="IPR017896">
    <property type="entry name" value="4Fe4S_Fe-S-bd"/>
</dbReference>
<proteinExistence type="predicted"/>